<proteinExistence type="predicted"/>
<sequence>KKDGATSLIIDLRSNPGGLLHEAVNICNLFIPKDKLVVETKGKRPENSTQFNTLNQPIDLSIPVVVLVNSSSASASEIVAGTLQDYDRAVIVGQKSYGKGLVQNVRPLTYNAQLKVTIAKYYTPSGRCIQALDYTHRNKDGSVGKIADSLKTRYKTAIGRTVYDGGGVDPDIPVTAQKWPPLVVKLIQEGKIYLYANEFRLVNESILAPSNFELSDTQFSNFVEWIGQQEFNFKSKLELDVENIEKQSLKFGSSSELFTSTLKHIKSEVNTPLKAQLYKEKELLKNILEAEIAIRYYDEAGGIETSLANDKEIKIAINLLASPSKYKSILSDIKSTSTK</sequence>
<dbReference type="InterPro" id="IPR005151">
    <property type="entry name" value="Tail-specific_protease"/>
</dbReference>
<dbReference type="EMBL" id="UOES01000115">
    <property type="protein sequence ID" value="VAW26567.1"/>
    <property type="molecule type" value="Genomic_DNA"/>
</dbReference>
<accession>A0A3B0UN18</accession>
<dbReference type="Gene3D" id="3.90.226.10">
    <property type="entry name" value="2-enoyl-CoA Hydratase, Chain A, domain 1"/>
    <property type="match status" value="1"/>
</dbReference>
<dbReference type="InterPro" id="IPR004447">
    <property type="entry name" value="Peptidase_S41A"/>
</dbReference>
<dbReference type="CDD" id="cd07560">
    <property type="entry name" value="Peptidase_S41_CPP"/>
    <property type="match status" value="1"/>
</dbReference>
<evidence type="ECO:0000259" key="4">
    <source>
        <dbReference type="SMART" id="SM00245"/>
    </source>
</evidence>
<dbReference type="PANTHER" id="PTHR32060:SF30">
    <property type="entry name" value="CARBOXY-TERMINAL PROCESSING PROTEASE CTPA"/>
    <property type="match status" value="1"/>
</dbReference>
<dbReference type="SUPFAM" id="SSF52096">
    <property type="entry name" value="ClpP/crotonase"/>
    <property type="match status" value="1"/>
</dbReference>
<protein>
    <submittedName>
        <fullName evidence="5">Carboxy-terminal processing protease</fullName>
    </submittedName>
</protein>
<evidence type="ECO:0000256" key="1">
    <source>
        <dbReference type="ARBA" id="ARBA00022670"/>
    </source>
</evidence>
<keyword evidence="1 5" id="KW-0645">Protease</keyword>
<evidence type="ECO:0000256" key="3">
    <source>
        <dbReference type="ARBA" id="ARBA00022825"/>
    </source>
</evidence>
<dbReference type="GO" id="GO:0008236">
    <property type="term" value="F:serine-type peptidase activity"/>
    <property type="evidence" value="ECO:0007669"/>
    <property type="project" value="UniProtKB-KW"/>
</dbReference>
<evidence type="ECO:0000313" key="5">
    <source>
        <dbReference type="EMBL" id="VAW26567.1"/>
    </source>
</evidence>
<organism evidence="5">
    <name type="scientific">hydrothermal vent metagenome</name>
    <dbReference type="NCBI Taxonomy" id="652676"/>
    <lineage>
        <taxon>unclassified sequences</taxon>
        <taxon>metagenomes</taxon>
        <taxon>ecological metagenomes</taxon>
    </lineage>
</organism>
<dbReference type="Pfam" id="PF03572">
    <property type="entry name" value="Peptidase_S41"/>
    <property type="match status" value="1"/>
</dbReference>
<keyword evidence="2" id="KW-0378">Hydrolase</keyword>
<reference evidence="5" key="1">
    <citation type="submission" date="2018-06" db="EMBL/GenBank/DDBJ databases">
        <authorList>
            <person name="Zhirakovskaya E."/>
        </authorList>
    </citation>
    <scope>NUCLEOTIDE SEQUENCE</scope>
</reference>
<feature type="non-terminal residue" evidence="5">
    <location>
        <position position="1"/>
    </location>
</feature>
<keyword evidence="3" id="KW-0720">Serine protease</keyword>
<dbReference type="AlphaFoldDB" id="A0A3B0UN18"/>
<dbReference type="GO" id="GO:0007165">
    <property type="term" value="P:signal transduction"/>
    <property type="evidence" value="ECO:0007669"/>
    <property type="project" value="TreeGrafter"/>
</dbReference>
<dbReference type="SMART" id="SM00245">
    <property type="entry name" value="TSPc"/>
    <property type="match status" value="1"/>
</dbReference>
<dbReference type="GO" id="GO:0006508">
    <property type="term" value="P:proteolysis"/>
    <property type="evidence" value="ECO:0007669"/>
    <property type="project" value="UniProtKB-KW"/>
</dbReference>
<evidence type="ECO:0000256" key="2">
    <source>
        <dbReference type="ARBA" id="ARBA00022801"/>
    </source>
</evidence>
<feature type="domain" description="Tail specific protease" evidence="4">
    <location>
        <begin position="1"/>
        <end position="137"/>
    </location>
</feature>
<gene>
    <name evidence="5" type="ORF">MNBD_BACTEROID06-487</name>
</gene>
<name>A0A3B0UN18_9ZZZZ</name>
<dbReference type="PANTHER" id="PTHR32060">
    <property type="entry name" value="TAIL-SPECIFIC PROTEASE"/>
    <property type="match status" value="1"/>
</dbReference>
<dbReference type="InterPro" id="IPR029045">
    <property type="entry name" value="ClpP/crotonase-like_dom_sf"/>
</dbReference>
<dbReference type="GO" id="GO:0004175">
    <property type="term" value="F:endopeptidase activity"/>
    <property type="evidence" value="ECO:0007669"/>
    <property type="project" value="TreeGrafter"/>
</dbReference>
<dbReference type="GO" id="GO:0030288">
    <property type="term" value="C:outer membrane-bounded periplasmic space"/>
    <property type="evidence" value="ECO:0007669"/>
    <property type="project" value="TreeGrafter"/>
</dbReference>